<feature type="region of interest" description="Disordered" evidence="6">
    <location>
        <begin position="31"/>
        <end position="51"/>
    </location>
</feature>
<keyword evidence="5" id="KW-0411">Iron-sulfur</keyword>
<dbReference type="InterPro" id="IPR036136">
    <property type="entry name" value="Nit/Sulf_reduc_fer-like_dom_sf"/>
</dbReference>
<dbReference type="GO" id="GO:0016491">
    <property type="term" value="F:oxidoreductase activity"/>
    <property type="evidence" value="ECO:0007669"/>
    <property type="project" value="UniProtKB-KW"/>
</dbReference>
<dbReference type="AlphaFoldDB" id="A0A395IYV0"/>
<reference evidence="7 8" key="1">
    <citation type="submission" date="2018-06" db="EMBL/GenBank/DDBJ databases">
        <title>Genome Sequence of the Brown Rot Fungal Pathogen Monilinia fructigena.</title>
        <authorList>
            <person name="Landi L."/>
            <person name="De Miccolis Angelini R.M."/>
            <person name="Pollastro S."/>
            <person name="Abate D."/>
            <person name="Faretra F."/>
            <person name="Romanazzi G."/>
        </authorList>
    </citation>
    <scope>NUCLEOTIDE SEQUENCE [LARGE SCALE GENOMIC DNA]</scope>
    <source>
        <strain evidence="7 8">Mfrg269</strain>
    </source>
</reference>
<dbReference type="GO" id="GO:0051536">
    <property type="term" value="F:iron-sulfur cluster binding"/>
    <property type="evidence" value="ECO:0007669"/>
    <property type="project" value="UniProtKB-KW"/>
</dbReference>
<evidence type="ECO:0000256" key="6">
    <source>
        <dbReference type="SAM" id="MobiDB-lite"/>
    </source>
</evidence>
<evidence type="ECO:0000256" key="5">
    <source>
        <dbReference type="ARBA" id="ARBA00023014"/>
    </source>
</evidence>
<protein>
    <submittedName>
        <fullName evidence="7">Uncharacterized protein</fullName>
    </submittedName>
</protein>
<dbReference type="EMBL" id="QKRW01000019">
    <property type="protein sequence ID" value="RAL63509.1"/>
    <property type="molecule type" value="Genomic_DNA"/>
</dbReference>
<gene>
    <name evidence="7" type="ORF">DID88_003929</name>
</gene>
<dbReference type="GO" id="GO:0046872">
    <property type="term" value="F:metal ion binding"/>
    <property type="evidence" value="ECO:0007669"/>
    <property type="project" value="UniProtKB-KW"/>
</dbReference>
<evidence type="ECO:0000256" key="1">
    <source>
        <dbReference type="ARBA" id="ARBA00022617"/>
    </source>
</evidence>
<dbReference type="Proteomes" id="UP000249056">
    <property type="component" value="Unassembled WGS sequence"/>
</dbReference>
<keyword evidence="8" id="KW-1185">Reference proteome</keyword>
<keyword evidence="1" id="KW-0349">Heme</keyword>
<evidence type="ECO:0000256" key="2">
    <source>
        <dbReference type="ARBA" id="ARBA00022723"/>
    </source>
</evidence>
<dbReference type="SUPFAM" id="SSF56014">
    <property type="entry name" value="Nitrite and sulphite reductase 4Fe-4S domain-like"/>
    <property type="match status" value="1"/>
</dbReference>
<dbReference type="SUPFAM" id="SSF55124">
    <property type="entry name" value="Nitrite/Sulfite reductase N-terminal domain-like"/>
    <property type="match status" value="1"/>
</dbReference>
<keyword evidence="4" id="KW-0408">Iron</keyword>
<keyword evidence="2" id="KW-0479">Metal-binding</keyword>
<evidence type="ECO:0000256" key="4">
    <source>
        <dbReference type="ARBA" id="ARBA00023004"/>
    </source>
</evidence>
<dbReference type="InterPro" id="IPR045854">
    <property type="entry name" value="NO2/SO3_Rdtase_4Fe4S_sf"/>
</dbReference>
<name>A0A395IYV0_9HELO</name>
<evidence type="ECO:0000313" key="7">
    <source>
        <dbReference type="EMBL" id="RAL63509.1"/>
    </source>
</evidence>
<dbReference type="PANTHER" id="PTHR43809">
    <property type="entry name" value="NITRITE REDUCTASE (NADH) LARGE SUBUNIT"/>
    <property type="match status" value="1"/>
</dbReference>
<organism evidence="7 8">
    <name type="scientific">Monilinia fructigena</name>
    <dbReference type="NCBI Taxonomy" id="38457"/>
    <lineage>
        <taxon>Eukaryota</taxon>
        <taxon>Fungi</taxon>
        <taxon>Dikarya</taxon>
        <taxon>Ascomycota</taxon>
        <taxon>Pezizomycotina</taxon>
        <taxon>Leotiomycetes</taxon>
        <taxon>Helotiales</taxon>
        <taxon>Sclerotiniaceae</taxon>
        <taxon>Monilinia</taxon>
    </lineage>
</organism>
<feature type="compositionally biased region" description="Basic and acidic residues" evidence="6">
    <location>
        <begin position="41"/>
        <end position="51"/>
    </location>
</feature>
<dbReference type="OrthoDB" id="432169at2759"/>
<sequence length="124" mass="13538">MTRPIHGLQETNDRFLANIQRNGTFSVVPRVPAGEITPEEINPHREGGEEVSALHEDYGRSANRHVWGEEAAAFADLEGAGGWGMESGHAYAKSLRTVKSCVGTSWCRFGIGDSVGMAVRLEER</sequence>
<evidence type="ECO:0000256" key="3">
    <source>
        <dbReference type="ARBA" id="ARBA00023002"/>
    </source>
</evidence>
<keyword evidence="3" id="KW-0560">Oxidoreductase</keyword>
<proteinExistence type="predicted"/>
<dbReference type="InterPro" id="IPR052034">
    <property type="entry name" value="NasD-like"/>
</dbReference>
<dbReference type="PANTHER" id="PTHR43809:SF1">
    <property type="entry name" value="NITRITE REDUCTASE (NADH) LARGE SUBUNIT"/>
    <property type="match status" value="1"/>
</dbReference>
<evidence type="ECO:0000313" key="8">
    <source>
        <dbReference type="Proteomes" id="UP000249056"/>
    </source>
</evidence>
<accession>A0A395IYV0</accession>
<comment type="caution">
    <text evidence="7">The sequence shown here is derived from an EMBL/GenBank/DDBJ whole genome shotgun (WGS) entry which is preliminary data.</text>
</comment>